<gene>
    <name evidence="4" type="ORF">ACFYZM_28760</name>
</gene>
<comment type="caution">
    <text evidence="4">The sequence shown here is derived from an EMBL/GenBank/DDBJ whole genome shotgun (WGS) entry which is preliminary data.</text>
</comment>
<dbReference type="InterPro" id="IPR058330">
    <property type="entry name" value="DUF8017"/>
</dbReference>
<keyword evidence="2" id="KW-0472">Membrane</keyword>
<feature type="region of interest" description="Disordered" evidence="1">
    <location>
        <begin position="1"/>
        <end position="27"/>
    </location>
</feature>
<accession>A0ABW6U5Z1</accession>
<keyword evidence="2" id="KW-0812">Transmembrane</keyword>
<feature type="region of interest" description="Disordered" evidence="1">
    <location>
        <begin position="202"/>
        <end position="223"/>
    </location>
</feature>
<dbReference type="EMBL" id="JBIAUT010000014">
    <property type="protein sequence ID" value="MFF4220232.1"/>
    <property type="molecule type" value="Genomic_DNA"/>
</dbReference>
<evidence type="ECO:0000256" key="2">
    <source>
        <dbReference type="SAM" id="Phobius"/>
    </source>
</evidence>
<sequence>MTTPHPPLAVPPMPPVPPSSPSGRPGRRRTVLVGAVAALVLAVAGVAAGWWLTRDEDTAPFAGRPRVTDTAAGLSYAMPEGWEHDAQLKLINAFTSSVTKRHADGEGGGGSTVLAGRAGAVPQSDLQRQAERAARSNAEFFYPDGSSEPEESRPTTVGGRPAHTVALKVSPGKPGTGTPGHLRLTLIAVDDSRSAFLLGVAQPGGPAENRELDKVLESAAPAK</sequence>
<dbReference type="RefSeq" id="WP_388632593.1">
    <property type="nucleotide sequence ID" value="NZ_JBIAUT010000014.1"/>
</dbReference>
<evidence type="ECO:0000313" key="5">
    <source>
        <dbReference type="Proteomes" id="UP001602123"/>
    </source>
</evidence>
<dbReference type="Proteomes" id="UP001602123">
    <property type="component" value="Unassembled WGS sequence"/>
</dbReference>
<evidence type="ECO:0000259" key="3">
    <source>
        <dbReference type="Pfam" id="PF26056"/>
    </source>
</evidence>
<keyword evidence="5" id="KW-1185">Reference proteome</keyword>
<evidence type="ECO:0000256" key="1">
    <source>
        <dbReference type="SAM" id="MobiDB-lite"/>
    </source>
</evidence>
<feature type="transmembrane region" description="Helical" evidence="2">
    <location>
        <begin position="31"/>
        <end position="52"/>
    </location>
</feature>
<reference evidence="4 5" key="1">
    <citation type="submission" date="2024-10" db="EMBL/GenBank/DDBJ databases">
        <title>The Natural Products Discovery Center: Release of the First 8490 Sequenced Strains for Exploring Actinobacteria Biosynthetic Diversity.</title>
        <authorList>
            <person name="Kalkreuter E."/>
            <person name="Kautsar S.A."/>
            <person name="Yang D."/>
            <person name="Bader C.D."/>
            <person name="Teijaro C.N."/>
            <person name="Fluegel L."/>
            <person name="Davis C.M."/>
            <person name="Simpson J.R."/>
            <person name="Lauterbach L."/>
            <person name="Steele A.D."/>
            <person name="Gui C."/>
            <person name="Meng S."/>
            <person name="Li G."/>
            <person name="Viehrig K."/>
            <person name="Ye F."/>
            <person name="Su P."/>
            <person name="Kiefer A.F."/>
            <person name="Nichols A."/>
            <person name="Cepeda A.J."/>
            <person name="Yan W."/>
            <person name="Fan B."/>
            <person name="Jiang Y."/>
            <person name="Adhikari A."/>
            <person name="Zheng C.-J."/>
            <person name="Schuster L."/>
            <person name="Cowan T.M."/>
            <person name="Smanski M.J."/>
            <person name="Chevrette M.G."/>
            <person name="De Carvalho L.P.S."/>
            <person name="Shen B."/>
        </authorList>
    </citation>
    <scope>NUCLEOTIDE SEQUENCE [LARGE SCALE GENOMIC DNA]</scope>
    <source>
        <strain evidence="4 5">NPDC001650</strain>
    </source>
</reference>
<feature type="domain" description="DUF8017" evidence="3">
    <location>
        <begin position="62"/>
        <end position="219"/>
    </location>
</feature>
<protein>
    <recommendedName>
        <fullName evidence="3">DUF8017 domain-containing protein</fullName>
    </recommendedName>
</protein>
<proteinExistence type="predicted"/>
<organism evidence="4 5">
    <name type="scientific">Streptomyces nondiastaticus</name>
    <dbReference type="NCBI Taxonomy" id="3154512"/>
    <lineage>
        <taxon>Bacteria</taxon>
        <taxon>Bacillati</taxon>
        <taxon>Actinomycetota</taxon>
        <taxon>Actinomycetes</taxon>
        <taxon>Kitasatosporales</taxon>
        <taxon>Streptomycetaceae</taxon>
        <taxon>Streptomyces</taxon>
    </lineage>
</organism>
<dbReference type="Pfam" id="PF26056">
    <property type="entry name" value="DUF8017"/>
    <property type="match status" value="1"/>
</dbReference>
<keyword evidence="2" id="KW-1133">Transmembrane helix</keyword>
<evidence type="ECO:0000313" key="4">
    <source>
        <dbReference type="EMBL" id="MFF4220232.1"/>
    </source>
</evidence>
<name>A0ABW6U5Z1_9ACTN</name>
<feature type="compositionally biased region" description="Pro residues" evidence="1">
    <location>
        <begin position="1"/>
        <end position="20"/>
    </location>
</feature>
<feature type="region of interest" description="Disordered" evidence="1">
    <location>
        <begin position="140"/>
        <end position="180"/>
    </location>
</feature>